<dbReference type="PANTHER" id="PTHR43048">
    <property type="entry name" value="METHYLMALONYL-COA EPIMERASE"/>
    <property type="match status" value="1"/>
</dbReference>
<evidence type="ECO:0000313" key="5">
    <source>
        <dbReference type="Proteomes" id="UP000095409"/>
    </source>
</evidence>
<protein>
    <submittedName>
        <fullName evidence="4">Glyoxalase-like domain protein</fullName>
    </submittedName>
    <submittedName>
        <fullName evidence="3">Methylmalonyl-CoA epimerase</fullName>
    </submittedName>
</protein>
<dbReference type="InterPro" id="IPR029068">
    <property type="entry name" value="Glyas_Bleomycin-R_OHBP_Dase"/>
</dbReference>
<dbReference type="Gene3D" id="3.10.180.10">
    <property type="entry name" value="2,3-Dihydroxybiphenyl 1,2-Dioxygenase, domain 1"/>
    <property type="match status" value="1"/>
</dbReference>
<dbReference type="InterPro" id="IPR051785">
    <property type="entry name" value="MMCE/EMCE_epimerase"/>
</dbReference>
<reference evidence="3 5" key="1">
    <citation type="submission" date="2015-09" db="EMBL/GenBank/DDBJ databases">
        <authorList>
            <consortium name="Pathogen Informatics"/>
        </authorList>
    </citation>
    <scope>NUCLEOTIDE SEQUENCE [LARGE SCALE GENOMIC DNA]</scope>
    <source>
        <strain evidence="3 5">2789STDY5608837</strain>
    </source>
</reference>
<dbReference type="CDD" id="cd06587">
    <property type="entry name" value="VOC"/>
    <property type="match status" value="1"/>
</dbReference>
<accession>A0A174A7D0</accession>
<feature type="domain" description="VOC" evidence="2">
    <location>
        <begin position="9"/>
        <end position="126"/>
    </location>
</feature>
<evidence type="ECO:0000313" key="3">
    <source>
        <dbReference type="EMBL" id="CUN83406.1"/>
    </source>
</evidence>
<dbReference type="SUPFAM" id="SSF54593">
    <property type="entry name" value="Glyoxalase/Bleomycin resistance protein/Dihydroxybiphenyl dioxygenase"/>
    <property type="match status" value="1"/>
</dbReference>
<gene>
    <name evidence="3" type="ORF">ERS852394_00997</name>
    <name evidence="4" type="ORF">ROSSTS7063_01480</name>
</gene>
<dbReference type="Proteomes" id="UP000409147">
    <property type="component" value="Unassembled WGS sequence"/>
</dbReference>
<proteinExistence type="predicted"/>
<dbReference type="EMBL" id="CABHNB010000020">
    <property type="protein sequence ID" value="VUX04548.1"/>
    <property type="molecule type" value="Genomic_DNA"/>
</dbReference>
<dbReference type="InterPro" id="IPR037523">
    <property type="entry name" value="VOC_core"/>
</dbReference>
<evidence type="ECO:0000259" key="2">
    <source>
        <dbReference type="PROSITE" id="PS51819"/>
    </source>
</evidence>
<dbReference type="EMBL" id="CYZD01000003">
    <property type="protein sequence ID" value="CUN83406.1"/>
    <property type="molecule type" value="Genomic_DNA"/>
</dbReference>
<keyword evidence="1" id="KW-0479">Metal-binding</keyword>
<dbReference type="GO" id="GO:0004493">
    <property type="term" value="F:methylmalonyl-CoA epimerase activity"/>
    <property type="evidence" value="ECO:0007669"/>
    <property type="project" value="TreeGrafter"/>
</dbReference>
<dbReference type="GO" id="GO:0046491">
    <property type="term" value="P:L-methylmalonyl-CoA metabolic process"/>
    <property type="evidence" value="ECO:0007669"/>
    <property type="project" value="TreeGrafter"/>
</dbReference>
<dbReference type="RefSeq" id="WP_055065822.1">
    <property type="nucleotide sequence ID" value="NZ_CABHNB010000020.1"/>
</dbReference>
<keyword evidence="6" id="KW-1185">Reference proteome</keyword>
<name>A0A174A7D0_9FIRM</name>
<dbReference type="PROSITE" id="PS51819">
    <property type="entry name" value="VOC"/>
    <property type="match status" value="1"/>
</dbReference>
<dbReference type="GO" id="GO:0046872">
    <property type="term" value="F:metal ion binding"/>
    <property type="evidence" value="ECO:0007669"/>
    <property type="project" value="UniProtKB-KW"/>
</dbReference>
<dbReference type="PANTHER" id="PTHR43048:SF3">
    <property type="entry name" value="METHYLMALONYL-COA EPIMERASE, MITOCHONDRIAL"/>
    <property type="match status" value="1"/>
</dbReference>
<organism evidence="3 5">
    <name type="scientific">Blautia obeum</name>
    <dbReference type="NCBI Taxonomy" id="40520"/>
    <lineage>
        <taxon>Bacteria</taxon>
        <taxon>Bacillati</taxon>
        <taxon>Bacillota</taxon>
        <taxon>Clostridia</taxon>
        <taxon>Lachnospirales</taxon>
        <taxon>Lachnospiraceae</taxon>
        <taxon>Blautia</taxon>
    </lineage>
</organism>
<dbReference type="AlphaFoldDB" id="A0A174A7D0"/>
<dbReference type="Pfam" id="PF00903">
    <property type="entry name" value="Glyoxalase"/>
    <property type="match status" value="1"/>
</dbReference>
<evidence type="ECO:0000256" key="1">
    <source>
        <dbReference type="ARBA" id="ARBA00022723"/>
    </source>
</evidence>
<evidence type="ECO:0000313" key="4">
    <source>
        <dbReference type="EMBL" id="VUX04548.1"/>
    </source>
</evidence>
<reference evidence="4 6" key="2">
    <citation type="submission" date="2019-07" db="EMBL/GenBank/DDBJ databases">
        <authorList>
            <person name="Hibberd C M."/>
            <person name="Gehrig L. J."/>
            <person name="Chang H.-W."/>
            <person name="Venkatesh S."/>
        </authorList>
    </citation>
    <scope>NUCLEOTIDE SEQUENCE [LARGE SCALE GENOMIC DNA]</scope>
    <source>
        <strain evidence="4">Ruminococcus_obeum_SSTS_Bg7063</strain>
    </source>
</reference>
<dbReference type="Proteomes" id="UP000095409">
    <property type="component" value="Unassembled WGS sequence"/>
</dbReference>
<sequence>MEWADNFTGLQHIGIPTNDMDKTVEFYKKIGFEVAHETKDGDVRVVFLKLRDLILETYENKEAALCDGAVDHIAFDVVDIEEAYKFITGLQIKILTEITFLPFWEKGVKFFIAQGPNLERLEFAQHIK</sequence>
<dbReference type="InterPro" id="IPR004360">
    <property type="entry name" value="Glyas_Fos-R_dOase_dom"/>
</dbReference>
<evidence type="ECO:0000313" key="6">
    <source>
        <dbReference type="Proteomes" id="UP000409147"/>
    </source>
</evidence>